<gene>
    <name evidence="15" type="ORF">E1I69_06035</name>
</gene>
<dbReference type="SMART" id="SM00387">
    <property type="entry name" value="HATPase_c"/>
    <property type="match status" value="1"/>
</dbReference>
<dbReference type="GO" id="GO:0005524">
    <property type="term" value="F:ATP binding"/>
    <property type="evidence" value="ECO:0007669"/>
    <property type="project" value="UniProtKB-KW"/>
</dbReference>
<evidence type="ECO:0000256" key="4">
    <source>
        <dbReference type="ARBA" id="ARBA00022475"/>
    </source>
</evidence>
<evidence type="ECO:0000259" key="14">
    <source>
        <dbReference type="PROSITE" id="PS50885"/>
    </source>
</evidence>
<keyword evidence="5" id="KW-0597">Phosphoprotein</keyword>
<dbReference type="InterPro" id="IPR003594">
    <property type="entry name" value="HATPase_dom"/>
</dbReference>
<dbReference type="AlphaFoldDB" id="A0A4S3PVK7"/>
<keyword evidence="8" id="KW-0418">Kinase</keyword>
<dbReference type="InterPro" id="IPR010559">
    <property type="entry name" value="Sig_transdc_His_kin_internal"/>
</dbReference>
<feature type="transmembrane region" description="Helical" evidence="12">
    <location>
        <begin position="174"/>
        <end position="197"/>
    </location>
</feature>
<organism evidence="15 16">
    <name type="scientific">Bacillus timonensis</name>
    <dbReference type="NCBI Taxonomy" id="1033734"/>
    <lineage>
        <taxon>Bacteria</taxon>
        <taxon>Bacillati</taxon>
        <taxon>Bacillota</taxon>
        <taxon>Bacilli</taxon>
        <taxon>Bacillales</taxon>
        <taxon>Bacillaceae</taxon>
        <taxon>Bacillus</taxon>
    </lineage>
</organism>
<dbReference type="EMBL" id="SLUB01000007">
    <property type="protein sequence ID" value="THE13861.1"/>
    <property type="molecule type" value="Genomic_DNA"/>
</dbReference>
<keyword evidence="4" id="KW-1003">Cell membrane</keyword>
<feature type="domain" description="HAMP" evidence="14">
    <location>
        <begin position="199"/>
        <end position="252"/>
    </location>
</feature>
<reference evidence="15 16" key="1">
    <citation type="journal article" date="2019" name="Indoor Air">
        <title>Impacts of indoor surface finishes on bacterial viability.</title>
        <authorList>
            <person name="Hu J."/>
            <person name="Maamar S.B."/>
            <person name="Glawe A.J."/>
            <person name="Gottel N."/>
            <person name="Gilbert J.A."/>
            <person name="Hartmann E.M."/>
        </authorList>
    </citation>
    <scope>NUCLEOTIDE SEQUENCE [LARGE SCALE GENOMIC DNA]</scope>
    <source>
        <strain evidence="15 16">AF060A6</strain>
    </source>
</reference>
<evidence type="ECO:0000256" key="1">
    <source>
        <dbReference type="ARBA" id="ARBA00000085"/>
    </source>
</evidence>
<evidence type="ECO:0000313" key="16">
    <source>
        <dbReference type="Proteomes" id="UP000306477"/>
    </source>
</evidence>
<evidence type="ECO:0000313" key="15">
    <source>
        <dbReference type="EMBL" id="THE13861.1"/>
    </source>
</evidence>
<evidence type="ECO:0000256" key="10">
    <source>
        <dbReference type="ARBA" id="ARBA00023012"/>
    </source>
</evidence>
<name>A0A4S3PVK7_9BACI</name>
<accession>A0A4S3PVK7</accession>
<evidence type="ECO:0000256" key="3">
    <source>
        <dbReference type="ARBA" id="ARBA00012438"/>
    </source>
</evidence>
<evidence type="ECO:0000256" key="2">
    <source>
        <dbReference type="ARBA" id="ARBA00004651"/>
    </source>
</evidence>
<dbReference type="Pfam" id="PF00672">
    <property type="entry name" value="HAMP"/>
    <property type="match status" value="1"/>
</dbReference>
<dbReference type="Proteomes" id="UP000306477">
    <property type="component" value="Unassembled WGS sequence"/>
</dbReference>
<dbReference type="CDD" id="cd06225">
    <property type="entry name" value="HAMP"/>
    <property type="match status" value="1"/>
</dbReference>
<keyword evidence="10" id="KW-0902">Two-component regulatory system</keyword>
<evidence type="ECO:0000256" key="12">
    <source>
        <dbReference type="SAM" id="Phobius"/>
    </source>
</evidence>
<keyword evidence="9" id="KW-0067">ATP-binding</keyword>
<comment type="catalytic activity">
    <reaction evidence="1">
        <text>ATP + protein L-histidine = ADP + protein N-phospho-L-histidine.</text>
        <dbReference type="EC" id="2.7.13.3"/>
    </reaction>
</comment>
<dbReference type="SUPFAM" id="SSF55874">
    <property type="entry name" value="ATPase domain of HSP90 chaperone/DNA topoisomerase II/histidine kinase"/>
    <property type="match status" value="1"/>
</dbReference>
<dbReference type="PANTHER" id="PTHR34220">
    <property type="entry name" value="SENSOR HISTIDINE KINASE YPDA"/>
    <property type="match status" value="1"/>
</dbReference>
<comment type="subcellular location">
    <subcellularLocation>
        <location evidence="2">Cell membrane</location>
        <topology evidence="2">Multi-pass membrane protein</topology>
    </subcellularLocation>
</comment>
<dbReference type="PROSITE" id="PS50885">
    <property type="entry name" value="HAMP"/>
    <property type="match status" value="1"/>
</dbReference>
<keyword evidence="7" id="KW-0547">Nucleotide-binding</keyword>
<keyword evidence="16" id="KW-1185">Reference proteome</keyword>
<feature type="domain" description="Histidine kinase" evidence="13">
    <location>
        <begin position="295"/>
        <end position="481"/>
    </location>
</feature>
<keyword evidence="12" id="KW-0812">Transmembrane</keyword>
<dbReference type="EC" id="2.7.13.3" evidence="3"/>
<dbReference type="PANTHER" id="PTHR34220:SF7">
    <property type="entry name" value="SENSOR HISTIDINE KINASE YPDA"/>
    <property type="match status" value="1"/>
</dbReference>
<comment type="caution">
    <text evidence="15">The sequence shown here is derived from an EMBL/GenBank/DDBJ whole genome shotgun (WGS) entry which is preliminary data.</text>
</comment>
<evidence type="ECO:0000256" key="11">
    <source>
        <dbReference type="ARBA" id="ARBA00023136"/>
    </source>
</evidence>
<dbReference type="InterPro" id="IPR003660">
    <property type="entry name" value="HAMP_dom"/>
</dbReference>
<evidence type="ECO:0000256" key="7">
    <source>
        <dbReference type="ARBA" id="ARBA00022741"/>
    </source>
</evidence>
<dbReference type="SMART" id="SM00304">
    <property type="entry name" value="HAMP"/>
    <property type="match status" value="1"/>
</dbReference>
<keyword evidence="12" id="KW-1133">Transmembrane helix</keyword>
<dbReference type="InterPro" id="IPR036890">
    <property type="entry name" value="HATPase_C_sf"/>
</dbReference>
<evidence type="ECO:0000259" key="13">
    <source>
        <dbReference type="PROSITE" id="PS50109"/>
    </source>
</evidence>
<dbReference type="SUPFAM" id="SSF158472">
    <property type="entry name" value="HAMP domain-like"/>
    <property type="match status" value="1"/>
</dbReference>
<dbReference type="InterPro" id="IPR005467">
    <property type="entry name" value="His_kinase_dom"/>
</dbReference>
<dbReference type="Pfam" id="PF02518">
    <property type="entry name" value="HATPase_c"/>
    <property type="match status" value="1"/>
</dbReference>
<keyword evidence="11 12" id="KW-0472">Membrane</keyword>
<dbReference type="PROSITE" id="PS50109">
    <property type="entry name" value="HIS_KIN"/>
    <property type="match status" value="1"/>
</dbReference>
<evidence type="ECO:0000256" key="6">
    <source>
        <dbReference type="ARBA" id="ARBA00022679"/>
    </source>
</evidence>
<protein>
    <recommendedName>
        <fullName evidence="3">histidine kinase</fullName>
        <ecNumber evidence="3">2.7.13.3</ecNumber>
    </recommendedName>
</protein>
<keyword evidence="6" id="KW-0808">Transferase</keyword>
<dbReference type="Pfam" id="PF06580">
    <property type="entry name" value="His_kinase"/>
    <property type="match status" value="1"/>
</dbReference>
<evidence type="ECO:0000256" key="5">
    <source>
        <dbReference type="ARBA" id="ARBA00022553"/>
    </source>
</evidence>
<dbReference type="GO" id="GO:0005886">
    <property type="term" value="C:plasma membrane"/>
    <property type="evidence" value="ECO:0007669"/>
    <property type="project" value="UniProtKB-SubCell"/>
</dbReference>
<dbReference type="Gene3D" id="6.10.340.10">
    <property type="match status" value="1"/>
</dbReference>
<dbReference type="OrthoDB" id="9776552at2"/>
<dbReference type="InterPro" id="IPR050640">
    <property type="entry name" value="Bact_2-comp_sensor_kinase"/>
</dbReference>
<feature type="transmembrane region" description="Helical" evidence="12">
    <location>
        <begin position="9"/>
        <end position="27"/>
    </location>
</feature>
<evidence type="ECO:0000256" key="8">
    <source>
        <dbReference type="ARBA" id="ARBA00022777"/>
    </source>
</evidence>
<dbReference type="Gene3D" id="3.30.565.10">
    <property type="entry name" value="Histidine kinase-like ATPase, C-terminal domain"/>
    <property type="match status" value="1"/>
</dbReference>
<proteinExistence type="predicted"/>
<evidence type="ECO:0000256" key="9">
    <source>
        <dbReference type="ARBA" id="ARBA00022840"/>
    </source>
</evidence>
<sequence length="488" mass="56308">MIRIRTKLLLYFMIVFMILNAVAFLFYKSSEKIVSEYDDSFEKFLLLNDISQQVNLVHEKMQSYIVEEEDTFLKDYFRARKQLLTYQGQLTNELSNENNAITLSNYKNIISSYIEATDLTIGMFQNKEINRYSTHLNEATKFAGFIQETTLSLVNNELTDYQLFYQEIEKQNRYFNLMGMSLFSSTFLLSLLLALWLSGGITKPIRQLSKAATEISEGNFSGDEIKVTTNDELKLLTNTFNQMRLNIRQLVSEIKEQSELDKLLKEMELKSLQNQINPHFLFNTLNTVSKMAYLEEAQNTSRLIEAIAALLRYNLGDLHKSSTLQNEVKIVKEYFYIQRTRFGERIDFKMDVDPDCLNIEIPSLSLQPIVENAFIHGIESMEDGGIIKLNVFRMSNRICVEITDNGAGMDENTLTKLRQLADGTSQEDGVSLEKSTGHSTGIGIKNVIQRLQLFYKRMDVVEIESIKDSGTTFRLLLPYDQKRGMDHD</sequence>
<dbReference type="GO" id="GO:0000155">
    <property type="term" value="F:phosphorelay sensor kinase activity"/>
    <property type="evidence" value="ECO:0007669"/>
    <property type="project" value="InterPro"/>
</dbReference>